<organism evidence="3">
    <name type="scientific">Pseudo-nitzschia australis</name>
    <dbReference type="NCBI Taxonomy" id="44445"/>
    <lineage>
        <taxon>Eukaryota</taxon>
        <taxon>Sar</taxon>
        <taxon>Stramenopiles</taxon>
        <taxon>Ochrophyta</taxon>
        <taxon>Bacillariophyta</taxon>
        <taxon>Bacillariophyceae</taxon>
        <taxon>Bacillariophycidae</taxon>
        <taxon>Bacillariales</taxon>
        <taxon>Bacillariaceae</taxon>
        <taxon>Pseudo-nitzschia</taxon>
    </lineage>
</organism>
<dbReference type="AlphaFoldDB" id="A0A7S4AL70"/>
<feature type="region of interest" description="Disordered" evidence="1">
    <location>
        <begin position="477"/>
        <end position="501"/>
    </location>
</feature>
<accession>A0A7S4AL70</accession>
<name>A0A7S4AL70_9STRA</name>
<feature type="region of interest" description="Disordered" evidence="1">
    <location>
        <begin position="299"/>
        <end position="322"/>
    </location>
</feature>
<feature type="region of interest" description="Disordered" evidence="1">
    <location>
        <begin position="384"/>
        <end position="403"/>
    </location>
</feature>
<feature type="compositionally biased region" description="Low complexity" evidence="1">
    <location>
        <begin position="480"/>
        <end position="491"/>
    </location>
</feature>
<evidence type="ECO:0000259" key="2">
    <source>
        <dbReference type="Pfam" id="PF20710"/>
    </source>
</evidence>
<proteinExistence type="predicted"/>
<gene>
    <name evidence="3" type="ORF">PAUS00366_LOCUS12003</name>
</gene>
<sequence>MGDGNVDGPGASASINTETTTAPTIDVCVRSPSLLSSTSSTEGYQVNGGPKAAAALLSLGQDLTKGTGAIAAAAALVPASCRMGTDQQQQQQQQQHHQQVSQPSQAVKALELVATRAIPMLSIDNIGTTKLSETATTIAGINSNVINKNTYSDANASNAKNKRRRSNCSPNVVNQNNQQQQGGVSAGPPDFWHWLSPGEHVGNWDVICGRGGESNHFIGNKRYRKVVNERKADYRKIDVAQRKRKTNFVRAIVQHIKNQGGKFIDIASGGKYYVVTDEKARKKTSQALRETKELKWLVGDDDNDNDGNTNNNNNDIQKRHGFKKTAGSNKIVVCRFCGKTGHKTRIAKACLKHHEWLDVNANVDVNLNVNVNINLNVNSSSAEKTDSTKLVDGTGTSSNNNPVLLPLCRPSTTSTSNPAVSGTATATSSTGVSSSFIPSSGTCSLPLGLEPSSHDREIDIAVALWNPGANEIEIARTTDSNSNSNSNRNSNIAEMQQVLPV</sequence>
<feature type="region of interest" description="Disordered" evidence="1">
    <location>
        <begin position="411"/>
        <end position="431"/>
    </location>
</feature>
<evidence type="ECO:0000313" key="3">
    <source>
        <dbReference type="EMBL" id="CAE0719249.1"/>
    </source>
</evidence>
<dbReference type="Pfam" id="PF20710">
    <property type="entry name" value="DUF6824"/>
    <property type="match status" value="1"/>
</dbReference>
<feature type="compositionally biased region" description="Low complexity" evidence="1">
    <location>
        <begin position="306"/>
        <end position="315"/>
    </location>
</feature>
<dbReference type="PANTHER" id="PTHR23353">
    <property type="entry name" value="RAB-GAP/TBC-RELATED"/>
    <property type="match status" value="1"/>
</dbReference>
<feature type="region of interest" description="Disordered" evidence="1">
    <location>
        <begin position="151"/>
        <end position="188"/>
    </location>
</feature>
<feature type="compositionally biased region" description="Low complexity" evidence="1">
    <location>
        <begin position="171"/>
        <end position="183"/>
    </location>
</feature>
<protein>
    <recommendedName>
        <fullName evidence="2">DUF6824 domain-containing protein</fullName>
    </recommendedName>
</protein>
<feature type="domain" description="DUF6824" evidence="2">
    <location>
        <begin position="205"/>
        <end position="290"/>
    </location>
</feature>
<dbReference type="EMBL" id="HBIX01016591">
    <property type="protein sequence ID" value="CAE0719249.1"/>
    <property type="molecule type" value="Transcribed_RNA"/>
</dbReference>
<evidence type="ECO:0000256" key="1">
    <source>
        <dbReference type="SAM" id="MobiDB-lite"/>
    </source>
</evidence>
<dbReference type="InterPro" id="IPR049227">
    <property type="entry name" value="DUF6824"/>
</dbReference>
<dbReference type="GO" id="GO:0005886">
    <property type="term" value="C:plasma membrane"/>
    <property type="evidence" value="ECO:0007669"/>
    <property type="project" value="TreeGrafter"/>
</dbReference>
<feature type="compositionally biased region" description="Low complexity" evidence="1">
    <location>
        <begin position="418"/>
        <end position="431"/>
    </location>
</feature>
<dbReference type="InterPro" id="IPR053019">
    <property type="entry name" value="GATA_zinc_finger"/>
</dbReference>
<reference evidence="3" key="1">
    <citation type="submission" date="2021-01" db="EMBL/GenBank/DDBJ databases">
        <authorList>
            <person name="Corre E."/>
            <person name="Pelletier E."/>
            <person name="Niang G."/>
            <person name="Scheremetjew M."/>
            <person name="Finn R."/>
            <person name="Kale V."/>
            <person name="Holt S."/>
            <person name="Cochrane G."/>
            <person name="Meng A."/>
            <person name="Brown T."/>
            <person name="Cohen L."/>
        </authorList>
    </citation>
    <scope>NUCLEOTIDE SEQUENCE</scope>
    <source>
        <strain evidence="3">10249 10 AB</strain>
    </source>
</reference>
<dbReference type="PANTHER" id="PTHR23353:SF34">
    <property type="entry name" value="TBC1 DOMAIN FAMILY MEMBER 24"/>
    <property type="match status" value="1"/>
</dbReference>